<dbReference type="STRING" id="927665.HMPREF1535_04271"/>
<reference evidence="2 3" key="1">
    <citation type="submission" date="2013-04" db="EMBL/GenBank/DDBJ databases">
        <title>The Genome Sequence of Parabacteroides goldsteinii DSM 19448.</title>
        <authorList>
            <consortium name="The Broad Institute Genomics Platform"/>
            <person name="Earl A."/>
            <person name="Ward D."/>
            <person name="Feldgarden M."/>
            <person name="Gevers D."/>
            <person name="Martens E."/>
            <person name="Sakamoto M."/>
            <person name="Benno Y."/>
            <person name="Song Y."/>
            <person name="Liu C."/>
            <person name="Lee J."/>
            <person name="Bolanos M."/>
            <person name="Vaisanen M.L."/>
            <person name="Finegold S.M."/>
            <person name="Walker B."/>
            <person name="Young S."/>
            <person name="Zeng Q."/>
            <person name="Gargeya S."/>
            <person name="Fitzgerald M."/>
            <person name="Haas B."/>
            <person name="Abouelleil A."/>
            <person name="Allen A.W."/>
            <person name="Alvarado L."/>
            <person name="Arachchi H.M."/>
            <person name="Berlin A.M."/>
            <person name="Chapman S.B."/>
            <person name="Gainer-Dewar J."/>
            <person name="Goldberg J."/>
            <person name="Griggs A."/>
            <person name="Gujja S."/>
            <person name="Hansen M."/>
            <person name="Howarth C."/>
            <person name="Imamovic A."/>
            <person name="Ireland A."/>
            <person name="Larimer J."/>
            <person name="McCowan C."/>
            <person name="Murphy C."/>
            <person name="Pearson M."/>
            <person name="Poon T.W."/>
            <person name="Priest M."/>
            <person name="Roberts A."/>
            <person name="Saif S."/>
            <person name="Shea T."/>
            <person name="Sisk P."/>
            <person name="Sykes S."/>
            <person name="Wortman J."/>
            <person name="Nusbaum C."/>
            <person name="Birren B."/>
        </authorList>
    </citation>
    <scope>NUCLEOTIDE SEQUENCE [LARGE SCALE GENOMIC DNA]</scope>
    <source>
        <strain evidence="2 3">DSM 19448</strain>
    </source>
</reference>
<dbReference type="EMBL" id="AQHV01000023">
    <property type="protein sequence ID" value="KKB48045.1"/>
    <property type="molecule type" value="Genomic_DNA"/>
</dbReference>
<proteinExistence type="predicted"/>
<evidence type="ECO:0000259" key="1">
    <source>
        <dbReference type="Pfam" id="PF04230"/>
    </source>
</evidence>
<evidence type="ECO:0000313" key="2">
    <source>
        <dbReference type="EMBL" id="KKB48045.1"/>
    </source>
</evidence>
<evidence type="ECO:0000313" key="3">
    <source>
        <dbReference type="Proteomes" id="UP000033047"/>
    </source>
</evidence>
<sequence>MLFAETNHKQINQNIEMGKVVGILSMQRVLNYGSFLQAYALKQLLLQNGADEVYFIDIEKGRSLPGYESGSSIWSKVCTAFSFLFKGRLVSLLKDRQFMRRVRGRIAAQFPVLGLDCLAPFRFDVVFIGSDEVFNCCQKSFWGYTPQLYGRVSQADRVVSYAGSFGHTTYEQLWSAGVTEEIGDTMKKLSAISVRDRNSYEIVERLTGVKPEIHLDPVLIYGYEKEIVERNINIQQFYMVIYSYQGRISDKDEIKKIVEFAKSKKLKLISVFCRYDWCDEAVIPETPFDVLAWFKKAEYIVTDTFHGTIFSIITHRPFCSLVRDSNEQKLGSLLEQLALGERKILKGDFQKIGFVLNIPVDYDKVDNVLQKERKKVMEYMHKQLVDTGA</sequence>
<protein>
    <recommendedName>
        <fullName evidence="1">Polysaccharide pyruvyl transferase domain-containing protein</fullName>
    </recommendedName>
</protein>
<dbReference type="AlphaFoldDB" id="A0A0F5IRW8"/>
<comment type="caution">
    <text evidence="2">The sequence shown here is derived from an EMBL/GenBank/DDBJ whole genome shotgun (WGS) entry which is preliminary data.</text>
</comment>
<organism evidence="2 3">
    <name type="scientific">Parabacteroides goldsteinii DSM 19448 = WAL 12034</name>
    <dbReference type="NCBI Taxonomy" id="927665"/>
    <lineage>
        <taxon>Bacteria</taxon>
        <taxon>Pseudomonadati</taxon>
        <taxon>Bacteroidota</taxon>
        <taxon>Bacteroidia</taxon>
        <taxon>Bacteroidales</taxon>
        <taxon>Tannerellaceae</taxon>
        <taxon>Parabacteroides</taxon>
    </lineage>
</organism>
<dbReference type="HOGENOM" id="CLU_025617_1_0_10"/>
<dbReference type="Proteomes" id="UP000033047">
    <property type="component" value="Unassembled WGS sequence"/>
</dbReference>
<name>A0A0F5IRW8_9BACT</name>
<accession>A0A0F5IRW8</accession>
<feature type="domain" description="Polysaccharide pyruvyl transferase" evidence="1">
    <location>
        <begin position="31"/>
        <end position="324"/>
    </location>
</feature>
<dbReference type="PATRIC" id="fig|927665.4.peg.4385"/>
<gene>
    <name evidence="2" type="ORF">HMPREF1535_04271</name>
</gene>
<dbReference type="Pfam" id="PF04230">
    <property type="entry name" value="PS_pyruv_trans"/>
    <property type="match status" value="1"/>
</dbReference>
<dbReference type="InterPro" id="IPR007345">
    <property type="entry name" value="Polysacch_pyruvyl_Trfase"/>
</dbReference>